<evidence type="ECO:0000313" key="12">
    <source>
        <dbReference type="Proteomes" id="UP000295444"/>
    </source>
</evidence>
<dbReference type="Gene3D" id="3.10.170.10">
    <property type="match status" value="1"/>
</dbReference>
<keyword evidence="3 7" id="KW-0732">Signal</keyword>
<evidence type="ECO:0000256" key="3">
    <source>
        <dbReference type="ARBA" id="ARBA00022729"/>
    </source>
</evidence>
<dbReference type="SUPFAM" id="SSF49313">
    <property type="entry name" value="Cadherin-like"/>
    <property type="match status" value="1"/>
</dbReference>
<comment type="caution">
    <text evidence="11">The sequence shown here is derived from an EMBL/GenBank/DDBJ whole genome shotgun (WGS) entry which is preliminary data.</text>
</comment>
<dbReference type="Gene3D" id="3.10.450.490">
    <property type="match status" value="1"/>
</dbReference>
<evidence type="ECO:0000259" key="8">
    <source>
        <dbReference type="Pfam" id="PF01447"/>
    </source>
</evidence>
<evidence type="ECO:0000313" key="11">
    <source>
        <dbReference type="EMBL" id="TDQ01489.1"/>
    </source>
</evidence>
<evidence type="ECO:0000256" key="4">
    <source>
        <dbReference type="ARBA" id="ARBA00022801"/>
    </source>
</evidence>
<dbReference type="Gene3D" id="3.10.450.40">
    <property type="match status" value="1"/>
</dbReference>
<dbReference type="PANTHER" id="PTHR33794:SF1">
    <property type="entry name" value="BACILLOLYSIN"/>
    <property type="match status" value="1"/>
</dbReference>
<dbReference type="InterPro" id="IPR011096">
    <property type="entry name" value="FTP_domain"/>
</dbReference>
<dbReference type="Pfam" id="PF05345">
    <property type="entry name" value="He_PIG"/>
    <property type="match status" value="1"/>
</dbReference>
<dbReference type="InterPro" id="IPR013856">
    <property type="entry name" value="Peptidase_M4_domain"/>
</dbReference>
<evidence type="ECO:0000256" key="7">
    <source>
        <dbReference type="SAM" id="SignalP"/>
    </source>
</evidence>
<keyword evidence="1 11" id="KW-0645">Protease</keyword>
<dbReference type="Pfam" id="PF07504">
    <property type="entry name" value="FTP"/>
    <property type="match status" value="1"/>
</dbReference>
<name>A0A4R6SKK3_LABRH</name>
<keyword evidence="2" id="KW-0479">Metal-binding</keyword>
<organism evidence="11 12">
    <name type="scientific">Labedaea rhizosphaerae</name>
    <dbReference type="NCBI Taxonomy" id="598644"/>
    <lineage>
        <taxon>Bacteria</taxon>
        <taxon>Bacillati</taxon>
        <taxon>Actinomycetota</taxon>
        <taxon>Actinomycetes</taxon>
        <taxon>Pseudonocardiales</taxon>
        <taxon>Pseudonocardiaceae</taxon>
        <taxon>Labedaea</taxon>
    </lineage>
</organism>
<dbReference type="InterPro" id="IPR013783">
    <property type="entry name" value="Ig-like_fold"/>
</dbReference>
<feature type="chain" id="PRO_5020417755" evidence="7">
    <location>
        <begin position="30"/>
        <end position="755"/>
    </location>
</feature>
<dbReference type="GO" id="GO:0005975">
    <property type="term" value="P:carbohydrate metabolic process"/>
    <property type="evidence" value="ECO:0007669"/>
    <property type="project" value="UniProtKB-ARBA"/>
</dbReference>
<feature type="domain" description="FTP" evidence="10">
    <location>
        <begin position="66"/>
        <end position="106"/>
    </location>
</feature>
<dbReference type="Gene3D" id="2.60.120.260">
    <property type="entry name" value="Galactose-binding domain-like"/>
    <property type="match status" value="1"/>
</dbReference>
<dbReference type="EMBL" id="SNXZ01000002">
    <property type="protein sequence ID" value="TDQ01489.1"/>
    <property type="molecule type" value="Genomic_DNA"/>
</dbReference>
<accession>A0A4R6SKK3</accession>
<evidence type="ECO:0000259" key="10">
    <source>
        <dbReference type="Pfam" id="PF07504"/>
    </source>
</evidence>
<dbReference type="GO" id="GO:0016020">
    <property type="term" value="C:membrane"/>
    <property type="evidence" value="ECO:0007669"/>
    <property type="project" value="InterPro"/>
</dbReference>
<dbReference type="InterPro" id="IPR027268">
    <property type="entry name" value="Peptidase_M4/M1_CTD_sf"/>
</dbReference>
<dbReference type="GO" id="GO:0006508">
    <property type="term" value="P:proteolysis"/>
    <property type="evidence" value="ECO:0007669"/>
    <property type="project" value="UniProtKB-KW"/>
</dbReference>
<evidence type="ECO:0000256" key="5">
    <source>
        <dbReference type="ARBA" id="ARBA00022833"/>
    </source>
</evidence>
<dbReference type="CDD" id="cd09597">
    <property type="entry name" value="M4_TLP"/>
    <property type="match status" value="1"/>
</dbReference>
<dbReference type="InterPro" id="IPR050728">
    <property type="entry name" value="Zinc_Metalloprotease_M4"/>
</dbReference>
<evidence type="ECO:0000259" key="9">
    <source>
        <dbReference type="Pfam" id="PF02868"/>
    </source>
</evidence>
<dbReference type="Pfam" id="PF01447">
    <property type="entry name" value="Peptidase_M4"/>
    <property type="match status" value="1"/>
</dbReference>
<feature type="domain" description="Peptidase M4" evidence="8">
    <location>
        <begin position="200"/>
        <end position="334"/>
    </location>
</feature>
<keyword evidence="6 11" id="KW-0482">Metalloprotease</keyword>
<feature type="signal peptide" evidence="7">
    <location>
        <begin position="1"/>
        <end position="29"/>
    </location>
</feature>
<dbReference type="GO" id="GO:0004222">
    <property type="term" value="F:metalloendopeptidase activity"/>
    <property type="evidence" value="ECO:0007669"/>
    <property type="project" value="InterPro"/>
</dbReference>
<protein>
    <submittedName>
        <fullName evidence="11">Zn-dependent metalloprotease</fullName>
    </submittedName>
</protein>
<evidence type="ECO:0000256" key="1">
    <source>
        <dbReference type="ARBA" id="ARBA00022670"/>
    </source>
</evidence>
<dbReference type="AlphaFoldDB" id="A0A4R6SKK3"/>
<dbReference type="RefSeq" id="WP_243754061.1">
    <property type="nucleotide sequence ID" value="NZ_SNXZ01000002.1"/>
</dbReference>
<sequence length="755" mass="77173">MSLRRVVVMASAGVLVAGVAAVAASTAEAQPAPNAAPSAQSLAATAATSFVAAKPAALHASASDKFVQHSVVTSGGLQYVPFDRTYKNLPVVGGDFVVVSNSAGQVMDTSVAQDKTINLASLTPKLSAAQAEATARKQLKSVTSATAPQLVVYAHGTAKLAYQTVVTGTGTEGYSKLAVTVDATTGKVLESRERVMHELGTGNTAWAGTVQLDTTHSGSTYSMKDPVETNLSCQDAANNTTFSGPDNVWGNGTASNKETGCADALYASQTETKMLSAWVGRNAPNGSGGAWPIRVGLQDLNAYYDGSQVQIGHNQGGGWIGSMDVVGHEQGHGIDDTTPGGISGGNTQEFVADTWGAATEWYANNSVDHPDFLVGEQVNLVGSGPIRNMYNPSALGDDNCYSSSIPNEEVHAAAGPGNHWFYLLAEGTNPTNGQPTSTTCNSSTVTGVGIQNAIKIMYNAMLMKTSSSSYLKYRTWTLTAAKNLDSTCGLFNATKAAWNAVSVPAQTADPTCGSTGTLTVGNPGNKTGTVGTAITPFTITASGGTSPYHFSATGLPAGVTINATSGQVSGTPTSGGTYNVTVNVTDSSSPVKSGSTSFTFTVSGGGGTCGNKITNGGFESGSTGWTATSGVLGNANGSGETSHGGSYFAWLDGYGTTHTDTLQQVISIPAGCSSTLSYYLHIDTSESGSTAYDKITLTANGTTLATFTNVNAASGYTLRTSSLAAYAGQSVTLKWTATEDSSLQTSFVIDDVSTS</sequence>
<dbReference type="InterPro" id="IPR001570">
    <property type="entry name" value="Peptidase_M4_C_domain"/>
</dbReference>
<dbReference type="GO" id="GO:0005509">
    <property type="term" value="F:calcium ion binding"/>
    <property type="evidence" value="ECO:0007669"/>
    <property type="project" value="InterPro"/>
</dbReference>
<keyword evidence="12" id="KW-1185">Reference proteome</keyword>
<dbReference type="Gene3D" id="2.60.40.10">
    <property type="entry name" value="Immunoglobulins"/>
    <property type="match status" value="1"/>
</dbReference>
<dbReference type="SUPFAM" id="SSF55486">
    <property type="entry name" value="Metalloproteases ('zincins'), catalytic domain"/>
    <property type="match status" value="1"/>
</dbReference>
<dbReference type="Pfam" id="PF02868">
    <property type="entry name" value="Peptidase_M4_C"/>
    <property type="match status" value="1"/>
</dbReference>
<keyword evidence="5" id="KW-0862">Zinc</keyword>
<proteinExistence type="predicted"/>
<keyword evidence="4" id="KW-0378">Hydrolase</keyword>
<gene>
    <name evidence="11" type="ORF">EV186_1021358</name>
</gene>
<dbReference type="PANTHER" id="PTHR33794">
    <property type="entry name" value="BACILLOLYSIN"/>
    <property type="match status" value="1"/>
</dbReference>
<evidence type="ECO:0000256" key="2">
    <source>
        <dbReference type="ARBA" id="ARBA00022723"/>
    </source>
</evidence>
<reference evidence="11 12" key="1">
    <citation type="submission" date="2019-03" db="EMBL/GenBank/DDBJ databases">
        <title>Genomic Encyclopedia of Type Strains, Phase IV (KMG-IV): sequencing the most valuable type-strain genomes for metagenomic binning, comparative biology and taxonomic classification.</title>
        <authorList>
            <person name="Goeker M."/>
        </authorList>
    </citation>
    <scope>NUCLEOTIDE SEQUENCE [LARGE SCALE GENOMIC DNA]</scope>
    <source>
        <strain evidence="11 12">DSM 45361</strain>
    </source>
</reference>
<dbReference type="Gene3D" id="1.10.390.10">
    <property type="entry name" value="Neutral Protease Domain 2"/>
    <property type="match status" value="1"/>
</dbReference>
<feature type="domain" description="Peptidase M4 C-terminal" evidence="9">
    <location>
        <begin position="345"/>
        <end position="503"/>
    </location>
</feature>
<dbReference type="Proteomes" id="UP000295444">
    <property type="component" value="Unassembled WGS sequence"/>
</dbReference>
<evidence type="ECO:0000256" key="6">
    <source>
        <dbReference type="ARBA" id="ARBA00023049"/>
    </source>
</evidence>
<dbReference type="InterPro" id="IPR015919">
    <property type="entry name" value="Cadherin-like_sf"/>
</dbReference>